<keyword evidence="4" id="KW-1185">Reference proteome</keyword>
<organism evidence="3 4">
    <name type="scientific">Niabella yanshanensis</name>
    <dbReference type="NCBI Taxonomy" id="577386"/>
    <lineage>
        <taxon>Bacteria</taxon>
        <taxon>Pseudomonadati</taxon>
        <taxon>Bacteroidota</taxon>
        <taxon>Chitinophagia</taxon>
        <taxon>Chitinophagales</taxon>
        <taxon>Chitinophagaceae</taxon>
        <taxon>Niabella</taxon>
    </lineage>
</organism>
<dbReference type="EMBL" id="CP139960">
    <property type="protein sequence ID" value="WQD36679.1"/>
    <property type="molecule type" value="Genomic_DNA"/>
</dbReference>
<dbReference type="Gene3D" id="3.40.50.11780">
    <property type="match status" value="1"/>
</dbReference>
<dbReference type="PANTHER" id="PTHR35861:SF1">
    <property type="entry name" value="PHAGE TAIL SHEATH PROTEIN"/>
    <property type="match status" value="1"/>
</dbReference>
<evidence type="ECO:0000313" key="4">
    <source>
        <dbReference type="Proteomes" id="UP001325680"/>
    </source>
</evidence>
<dbReference type="Pfam" id="PF17482">
    <property type="entry name" value="Phage_sheath_1C"/>
    <property type="match status" value="1"/>
</dbReference>
<accession>A0ABZ0W1V2</accession>
<reference evidence="3 4" key="1">
    <citation type="submission" date="2023-12" db="EMBL/GenBank/DDBJ databases">
        <title>Genome sequencing and assembly of bacterial species from a model synthetic community.</title>
        <authorList>
            <person name="Hogle S.L."/>
        </authorList>
    </citation>
    <scope>NUCLEOTIDE SEQUENCE [LARGE SCALE GENOMIC DNA]</scope>
    <source>
        <strain evidence="3 4">HAMBI_3031</strain>
    </source>
</reference>
<proteinExistence type="inferred from homology"/>
<comment type="similarity">
    <text evidence="1">Belongs to the myoviridae tail sheath protein family.</text>
</comment>
<dbReference type="PANTHER" id="PTHR35861">
    <property type="match status" value="1"/>
</dbReference>
<dbReference type="Proteomes" id="UP001325680">
    <property type="component" value="Chromosome"/>
</dbReference>
<dbReference type="InterPro" id="IPR020287">
    <property type="entry name" value="Tail_sheath_C"/>
</dbReference>
<sequence length="478" mass="52612">MTRYKTPGIYIEEGPVLLPSVTQVATAIPAFIGYTQKALDSNNVSLLNQPTRITSLKEYETFFGKAANEDNLEVIWVQQQAAGVSTKETISVKFNGPSSKHVMYYALQSYFANGGGHCLIVSVGPFKEISGQRLSLEEMSAGLYALAREEDPTLIVFPEGQNMVESDYYRLQNDALTQCNLSGDRFSILDLHTGNNLLTSGDVSASVASFRKSITHHLKYGAAYFPNIKTIFPYQYHDAAVDIVHMVNKKPGSFNGAALANLKNRENAAYNRSAYTKIKQAIEAFGVVIPPSAAIAGVYVAVDTARGVWKVPANIELKGVLGLTYHVTPTEQSSLNVDAVSGKSINCIRSFNSKGTRVWGARTLAGNDNEWRYIPVRRLFNMVEESCRKASGQFVFEPNDAHTWVKAKAMIENYLTILWKRGALTGTKPADAFYVACGLNQTMTAQDVLNGNLIVEIGMAAIRPAEFIILRFSVKMRQ</sequence>
<gene>
    <name evidence="3" type="ORF">U0035_13480</name>
</gene>
<name>A0ABZ0W1V2_9BACT</name>
<dbReference type="InterPro" id="IPR052042">
    <property type="entry name" value="Tail_sheath_structural"/>
</dbReference>
<dbReference type="RefSeq" id="WP_114790293.1">
    <property type="nucleotide sequence ID" value="NZ_CP139960.1"/>
</dbReference>
<evidence type="ECO:0000313" key="3">
    <source>
        <dbReference type="EMBL" id="WQD36679.1"/>
    </source>
</evidence>
<evidence type="ECO:0000259" key="2">
    <source>
        <dbReference type="Pfam" id="PF17482"/>
    </source>
</evidence>
<evidence type="ECO:0000256" key="1">
    <source>
        <dbReference type="ARBA" id="ARBA00008005"/>
    </source>
</evidence>
<feature type="domain" description="Tail sheath protein C-terminal" evidence="2">
    <location>
        <begin position="368"/>
        <end position="474"/>
    </location>
</feature>
<protein>
    <submittedName>
        <fullName evidence="3">Phage tail sheath C-terminal domain-containing protein</fullName>
    </submittedName>
</protein>